<organism evidence="16 17">
    <name type="scientific">Maricaulis maris (strain MCS10)</name>
    <name type="common">Caulobacter maris</name>
    <dbReference type="NCBI Taxonomy" id="394221"/>
    <lineage>
        <taxon>Bacteria</taxon>
        <taxon>Pseudomonadati</taxon>
        <taxon>Pseudomonadota</taxon>
        <taxon>Alphaproteobacteria</taxon>
        <taxon>Maricaulales</taxon>
        <taxon>Maricaulaceae</taxon>
        <taxon>Maricaulis</taxon>
    </lineage>
</organism>
<feature type="domain" description="PAS" evidence="14">
    <location>
        <begin position="786"/>
        <end position="857"/>
    </location>
</feature>
<feature type="region of interest" description="Disordered" evidence="12">
    <location>
        <begin position="1124"/>
        <end position="1144"/>
    </location>
</feature>
<dbReference type="Gene3D" id="3.30.565.10">
    <property type="entry name" value="Histidine kinase-like ATPase, C-terminal domain"/>
    <property type="match status" value="1"/>
</dbReference>
<feature type="domain" description="PAC" evidence="15">
    <location>
        <begin position="338"/>
        <end position="389"/>
    </location>
</feature>
<dbReference type="GO" id="GO:0005524">
    <property type="term" value="F:ATP binding"/>
    <property type="evidence" value="ECO:0007669"/>
    <property type="project" value="UniProtKB-KW"/>
</dbReference>
<keyword evidence="10" id="KW-0902">Two-component regulatory system</keyword>
<dbReference type="InterPro" id="IPR000700">
    <property type="entry name" value="PAS-assoc_C"/>
</dbReference>
<dbReference type="SMART" id="SM00388">
    <property type="entry name" value="HisKA"/>
    <property type="match status" value="1"/>
</dbReference>
<dbReference type="InterPro" id="IPR003594">
    <property type="entry name" value="HATPase_dom"/>
</dbReference>
<sequence precursor="true">MTSRSADIQRALFACSPLAIVTLDAAGTINAVNAAAIELLGHDQADLIGKRAQIVFADPRAYDQLEATRFNIPSGMPEGRFTARYRTRNSRIFDGETVAARVASEGAYGTGTLLFIRDVTAELALKAKLEASDIQLRAALASANEGAFSLNLVTRLGSTRGFINEFLGIASADATISLERWLEITAEDDRARLAEAFETLRTHPTHPLDIVFQATRADEVMRWLHMRGKVTEFNRDGSPLRVSGVIADTTERHALETKLAARERQLAEAIEFGSSGVWEVNPATLKVAPIGPIRAMLGLTDEEVEIDGALWLESTHEAERGEVARQLRAMAEGTSNVLDVEYRLRDARSGNWIWLRSRGALKPDTEPPTAVGMLFDITELKQLELKLAETERLMREGLEGANDGAWSMDVQSNQLTVSGLISRLLTVEDGATITLDDWFSLLPADGEPVARSRFRDFTDQTRDQTGAGTSQDLGRFRVIGPDSSEVWLRSRGRVVEWTPDGQARRAAGIVSNITEERRLERALAESDRRLREALLAAGEGAWRINLRTRIGEVSAIIAEMLGLPPRDARVTYDDWETRIHPDDLDTAREAFMALRAGERDSIDIVVRYQSEVGGWIRIHNRGRISDRDTHGNPTVATGFIADITERLATQEALADREQQLFQAVTAAALGTWRIDLVDQTINLRGTIVAQLFGDDETRTLPISEWREHIHPDDLVAVDASVAHILTVDDVQADDQYRLRDWAGDFVWHRSTGRIVERDENGRATAASGVLWNIDATRRLESLMAEERARFERIYRATPAMMHTIDNEGFIVEVSDFWLSHLGYKRSEVIGRRSTDFLDPESRERAINVELPKLFQMGKNTHTAYRFLRKSGEPVDVLLSSFLERDKEGNPVRSYATLTDITELKATNAQLERTNRELDRFATVASHDLQEPLRKVAAFSSLVRRRYSDKLDEDGARSLDYLADAAERMQRLINELLSYSKLASQPLNLTDIDMSALVRDIIDQLETPISENNAQITATELPVIQSDRVLLTQILQNLISNAVKYRGKADPVITIKASEDESGRTFIVADNGIGLEMRFAEKIFAPFQRLHTRDQYEGTGIGLAVVRQAVERLGGTIRVDSEPGKGSTFIFDLPRTPPKPRGEAD</sequence>
<dbReference type="Gene3D" id="2.10.70.100">
    <property type="match status" value="1"/>
</dbReference>
<evidence type="ECO:0000256" key="8">
    <source>
        <dbReference type="ARBA" id="ARBA00022777"/>
    </source>
</evidence>
<dbReference type="EC" id="2.7.13.3" evidence="3"/>
<evidence type="ECO:0000256" key="11">
    <source>
        <dbReference type="ARBA" id="ARBA00023136"/>
    </source>
</evidence>
<evidence type="ECO:0000256" key="2">
    <source>
        <dbReference type="ARBA" id="ARBA00004236"/>
    </source>
</evidence>
<dbReference type="InterPro" id="IPR001610">
    <property type="entry name" value="PAC"/>
</dbReference>
<comment type="subcellular location">
    <subcellularLocation>
        <location evidence="2">Cell membrane</location>
    </subcellularLocation>
</comment>
<dbReference type="eggNOG" id="COG4251">
    <property type="taxonomic scope" value="Bacteria"/>
</dbReference>
<dbReference type="SUPFAM" id="SSF47384">
    <property type="entry name" value="Homodimeric domain of signal transducing histidine kinase"/>
    <property type="match status" value="1"/>
</dbReference>
<keyword evidence="6 16" id="KW-0808">Transferase</keyword>
<dbReference type="SUPFAM" id="SSF55874">
    <property type="entry name" value="ATPase domain of HSP90 chaperone/DNA topoisomerase II/histidine kinase"/>
    <property type="match status" value="1"/>
</dbReference>
<keyword evidence="9" id="KW-0067">ATP-binding</keyword>
<dbReference type="KEGG" id="mmr:Mmar10_2607"/>
<dbReference type="AlphaFoldDB" id="Q0ALF0"/>
<dbReference type="GO" id="GO:0000155">
    <property type="term" value="F:phosphorelay sensor kinase activity"/>
    <property type="evidence" value="ECO:0007669"/>
    <property type="project" value="InterPro"/>
</dbReference>
<accession>Q0ALF0</accession>
<dbReference type="InterPro" id="IPR013655">
    <property type="entry name" value="PAS_fold_3"/>
</dbReference>
<evidence type="ECO:0000256" key="7">
    <source>
        <dbReference type="ARBA" id="ARBA00022741"/>
    </source>
</evidence>
<evidence type="ECO:0000259" key="15">
    <source>
        <dbReference type="PROSITE" id="PS50113"/>
    </source>
</evidence>
<gene>
    <name evidence="16" type="ordered locus">Mmar10_2607</name>
</gene>
<dbReference type="InterPro" id="IPR000014">
    <property type="entry name" value="PAS"/>
</dbReference>
<dbReference type="InterPro" id="IPR035965">
    <property type="entry name" value="PAS-like_dom_sf"/>
</dbReference>
<name>Q0ALF0_MARMM</name>
<dbReference type="HOGENOM" id="CLU_003252_0_0_5"/>
<dbReference type="PRINTS" id="PR00344">
    <property type="entry name" value="BCTRLSENSOR"/>
</dbReference>
<evidence type="ECO:0000313" key="16">
    <source>
        <dbReference type="EMBL" id="ABI66893.1"/>
    </source>
</evidence>
<evidence type="ECO:0000256" key="1">
    <source>
        <dbReference type="ARBA" id="ARBA00000085"/>
    </source>
</evidence>
<dbReference type="SMART" id="SM00387">
    <property type="entry name" value="HATPase_c"/>
    <property type="match status" value="1"/>
</dbReference>
<keyword evidence="7" id="KW-0547">Nucleotide-binding</keyword>
<dbReference type="EMBL" id="CP000449">
    <property type="protein sequence ID" value="ABI66893.1"/>
    <property type="molecule type" value="Genomic_DNA"/>
</dbReference>
<feature type="domain" description="Histidine kinase" evidence="13">
    <location>
        <begin position="923"/>
        <end position="1136"/>
    </location>
</feature>
<evidence type="ECO:0000256" key="5">
    <source>
        <dbReference type="ARBA" id="ARBA00022553"/>
    </source>
</evidence>
<dbReference type="InterPro" id="IPR036890">
    <property type="entry name" value="HATPase_C_sf"/>
</dbReference>
<keyword evidence="5" id="KW-0597">Phosphoprotein</keyword>
<keyword evidence="11" id="KW-0472">Membrane</keyword>
<dbReference type="InterPro" id="IPR052162">
    <property type="entry name" value="Sensor_kinase/Photoreceptor"/>
</dbReference>
<dbReference type="CDD" id="cd00082">
    <property type="entry name" value="HisKA"/>
    <property type="match status" value="1"/>
</dbReference>
<dbReference type="Gene3D" id="3.30.450.20">
    <property type="entry name" value="PAS domain"/>
    <property type="match status" value="7"/>
</dbReference>
<feature type="domain" description="PAS" evidence="14">
    <location>
        <begin position="20"/>
        <end position="79"/>
    </location>
</feature>
<dbReference type="Pfam" id="PF02518">
    <property type="entry name" value="HATPase_c"/>
    <property type="match status" value="1"/>
</dbReference>
<dbReference type="Pfam" id="PF13426">
    <property type="entry name" value="PAS_9"/>
    <property type="match status" value="1"/>
</dbReference>
<reference evidence="16 17" key="1">
    <citation type="submission" date="2006-08" db="EMBL/GenBank/DDBJ databases">
        <title>Complete sequence of Maricaulis maris MCS10.</title>
        <authorList>
            <consortium name="US DOE Joint Genome Institute"/>
            <person name="Copeland A."/>
            <person name="Lucas S."/>
            <person name="Lapidus A."/>
            <person name="Barry K."/>
            <person name="Detter J.C."/>
            <person name="Glavina del Rio T."/>
            <person name="Hammon N."/>
            <person name="Israni S."/>
            <person name="Dalin E."/>
            <person name="Tice H."/>
            <person name="Pitluck S."/>
            <person name="Saunders E."/>
            <person name="Brettin T."/>
            <person name="Bruce D."/>
            <person name="Han C."/>
            <person name="Tapia R."/>
            <person name="Gilna P."/>
            <person name="Schmutz J."/>
            <person name="Larimer F."/>
            <person name="Land M."/>
            <person name="Hauser L."/>
            <person name="Kyrpides N."/>
            <person name="Mikhailova N."/>
            <person name="Viollier P."/>
            <person name="Stephens C."/>
            <person name="Richardson P."/>
        </authorList>
    </citation>
    <scope>NUCLEOTIDE SEQUENCE [LARGE SCALE GENOMIC DNA]</scope>
    <source>
        <strain evidence="16 17">MCS10</strain>
    </source>
</reference>
<dbReference type="Gene3D" id="1.10.287.130">
    <property type="match status" value="1"/>
</dbReference>
<keyword evidence="8 16" id="KW-0418">Kinase</keyword>
<evidence type="ECO:0000313" key="17">
    <source>
        <dbReference type="Proteomes" id="UP000001964"/>
    </source>
</evidence>
<feature type="domain" description="PAC" evidence="15">
    <location>
        <begin position="860"/>
        <end position="912"/>
    </location>
</feature>
<dbReference type="InterPro" id="IPR005467">
    <property type="entry name" value="His_kinase_dom"/>
</dbReference>
<evidence type="ECO:0000256" key="3">
    <source>
        <dbReference type="ARBA" id="ARBA00012438"/>
    </source>
</evidence>
<dbReference type="eggNOG" id="COG2202">
    <property type="taxonomic scope" value="Bacteria"/>
</dbReference>
<dbReference type="CDD" id="cd00130">
    <property type="entry name" value="PAS"/>
    <property type="match status" value="3"/>
</dbReference>
<dbReference type="GO" id="GO:0005886">
    <property type="term" value="C:plasma membrane"/>
    <property type="evidence" value="ECO:0007669"/>
    <property type="project" value="UniProtKB-SubCell"/>
</dbReference>
<keyword evidence="17" id="KW-1185">Reference proteome</keyword>
<comment type="catalytic activity">
    <reaction evidence="1">
        <text>ATP + protein L-histidine = ADP + protein N-phospho-L-histidine.</text>
        <dbReference type="EC" id="2.7.13.3"/>
    </reaction>
</comment>
<feature type="domain" description="PAC" evidence="15">
    <location>
        <begin position="472"/>
        <end position="525"/>
    </location>
</feature>
<evidence type="ECO:0000259" key="13">
    <source>
        <dbReference type="PROSITE" id="PS50109"/>
    </source>
</evidence>
<keyword evidence="4" id="KW-1003">Cell membrane</keyword>
<dbReference type="SMART" id="SM00086">
    <property type="entry name" value="PAC"/>
    <property type="match status" value="7"/>
</dbReference>
<dbReference type="InterPro" id="IPR004358">
    <property type="entry name" value="Sig_transdc_His_kin-like_C"/>
</dbReference>
<dbReference type="SMART" id="SM00091">
    <property type="entry name" value="PAS"/>
    <property type="match status" value="4"/>
</dbReference>
<evidence type="ECO:0000256" key="4">
    <source>
        <dbReference type="ARBA" id="ARBA00022475"/>
    </source>
</evidence>
<dbReference type="Pfam" id="PF00989">
    <property type="entry name" value="PAS"/>
    <property type="match status" value="1"/>
</dbReference>
<dbReference type="Proteomes" id="UP000001964">
    <property type="component" value="Chromosome"/>
</dbReference>
<dbReference type="eggNOG" id="COG3829">
    <property type="taxonomic scope" value="Bacteria"/>
</dbReference>
<dbReference type="STRING" id="394221.Mmar10_2607"/>
<dbReference type="Pfam" id="PF00512">
    <property type="entry name" value="HisKA"/>
    <property type="match status" value="1"/>
</dbReference>
<dbReference type="PANTHER" id="PTHR43304">
    <property type="entry name" value="PHYTOCHROME-LIKE PROTEIN CPH1"/>
    <property type="match status" value="1"/>
</dbReference>
<dbReference type="RefSeq" id="WP_011644537.1">
    <property type="nucleotide sequence ID" value="NC_008347.1"/>
</dbReference>
<dbReference type="OrthoDB" id="9795133at2"/>
<dbReference type="PROSITE" id="PS50109">
    <property type="entry name" value="HIS_KIN"/>
    <property type="match status" value="1"/>
</dbReference>
<dbReference type="PROSITE" id="PS50112">
    <property type="entry name" value="PAS"/>
    <property type="match status" value="2"/>
</dbReference>
<dbReference type="PANTHER" id="PTHR43304:SF1">
    <property type="entry name" value="PAC DOMAIN-CONTAINING PROTEIN"/>
    <property type="match status" value="1"/>
</dbReference>
<evidence type="ECO:0000259" key="14">
    <source>
        <dbReference type="PROSITE" id="PS50112"/>
    </source>
</evidence>
<evidence type="ECO:0000256" key="6">
    <source>
        <dbReference type="ARBA" id="ARBA00022679"/>
    </source>
</evidence>
<dbReference type="FunFam" id="3.30.565.10:FF:000023">
    <property type="entry name" value="PAS domain-containing sensor histidine kinase"/>
    <property type="match status" value="1"/>
</dbReference>
<dbReference type="SUPFAM" id="SSF55785">
    <property type="entry name" value="PYP-like sensor domain (PAS domain)"/>
    <property type="match status" value="7"/>
</dbReference>
<protein>
    <recommendedName>
        <fullName evidence="3">histidine kinase</fullName>
        <ecNumber evidence="3">2.7.13.3</ecNumber>
    </recommendedName>
</protein>
<dbReference type="Pfam" id="PF08447">
    <property type="entry name" value="PAS_3"/>
    <property type="match status" value="4"/>
</dbReference>
<dbReference type="PROSITE" id="PS50113">
    <property type="entry name" value="PAC"/>
    <property type="match status" value="3"/>
</dbReference>
<evidence type="ECO:0000256" key="10">
    <source>
        <dbReference type="ARBA" id="ARBA00023012"/>
    </source>
</evidence>
<dbReference type="InterPro" id="IPR003661">
    <property type="entry name" value="HisK_dim/P_dom"/>
</dbReference>
<dbReference type="NCBIfam" id="TIGR00229">
    <property type="entry name" value="sensory_box"/>
    <property type="match status" value="4"/>
</dbReference>
<dbReference type="GO" id="GO:0006355">
    <property type="term" value="P:regulation of DNA-templated transcription"/>
    <property type="evidence" value="ECO:0007669"/>
    <property type="project" value="InterPro"/>
</dbReference>
<evidence type="ECO:0000256" key="12">
    <source>
        <dbReference type="SAM" id="MobiDB-lite"/>
    </source>
</evidence>
<evidence type="ECO:0000256" key="9">
    <source>
        <dbReference type="ARBA" id="ARBA00022840"/>
    </source>
</evidence>
<dbReference type="InterPro" id="IPR013767">
    <property type="entry name" value="PAS_fold"/>
</dbReference>
<proteinExistence type="predicted"/>
<dbReference type="InterPro" id="IPR036097">
    <property type="entry name" value="HisK_dim/P_sf"/>
</dbReference>